<organism evidence="2">
    <name type="scientific">Norrisiella sphaerica</name>
    <dbReference type="NCBI Taxonomy" id="552664"/>
    <lineage>
        <taxon>Eukaryota</taxon>
        <taxon>Sar</taxon>
        <taxon>Rhizaria</taxon>
        <taxon>Cercozoa</taxon>
        <taxon>Chlorarachniophyceae</taxon>
        <taxon>Norrisiella</taxon>
    </lineage>
</organism>
<name>A0A7S2QSW8_9EUKA</name>
<keyword evidence="1" id="KW-0175">Coiled coil</keyword>
<accession>A0A7S2QSW8</accession>
<proteinExistence type="predicted"/>
<protein>
    <submittedName>
        <fullName evidence="2">Uncharacterized protein</fullName>
    </submittedName>
</protein>
<dbReference type="AlphaFoldDB" id="A0A7S2QSW8"/>
<reference evidence="2" key="1">
    <citation type="submission" date="2021-01" db="EMBL/GenBank/DDBJ databases">
        <authorList>
            <person name="Corre E."/>
            <person name="Pelletier E."/>
            <person name="Niang G."/>
            <person name="Scheremetjew M."/>
            <person name="Finn R."/>
            <person name="Kale V."/>
            <person name="Holt S."/>
            <person name="Cochrane G."/>
            <person name="Meng A."/>
            <person name="Brown T."/>
            <person name="Cohen L."/>
        </authorList>
    </citation>
    <scope>NUCLEOTIDE SEQUENCE</scope>
    <source>
        <strain evidence="2">BC52</strain>
    </source>
</reference>
<evidence type="ECO:0000256" key="1">
    <source>
        <dbReference type="SAM" id="Coils"/>
    </source>
</evidence>
<evidence type="ECO:0000313" key="2">
    <source>
        <dbReference type="EMBL" id="CAD9651025.1"/>
    </source>
</evidence>
<dbReference type="EMBL" id="HBHC01001507">
    <property type="protein sequence ID" value="CAD9651025.1"/>
    <property type="molecule type" value="Transcribed_RNA"/>
</dbReference>
<sequence>MGKQQRSESDHKFVPISIIECKGDSEARSKTFSVSSDSCYIPANSMDPSVREAIIEKQLNNIRKWNRNVETFQVSNVSKSEGVTPEATIKALKNQVNQLESHLKASREINTERLSMLERELERWRDRKPPQCVCNAVSCVVS</sequence>
<gene>
    <name evidence="2" type="ORF">NSPH01132_LOCUS888</name>
</gene>
<feature type="coiled-coil region" evidence="1">
    <location>
        <begin position="89"/>
        <end position="127"/>
    </location>
</feature>